<dbReference type="Proteomes" id="UP001214898">
    <property type="component" value="Chromosome"/>
</dbReference>
<dbReference type="RefSeq" id="WP_014480011.1">
    <property type="nucleotide sequence ID" value="NZ_BAABSX010000027.1"/>
</dbReference>
<dbReference type="PANTHER" id="PTHR34135">
    <property type="entry name" value="LYSOZYME"/>
    <property type="match status" value="1"/>
</dbReference>
<dbReference type="PANTHER" id="PTHR34135:SF3">
    <property type="entry name" value="PNEUMOCOCCAL VACCINE ANTIGEN A"/>
    <property type="match status" value="1"/>
</dbReference>
<dbReference type="EMBL" id="JXBC01000003">
    <property type="protein sequence ID" value="KIU11201.1"/>
    <property type="molecule type" value="Genomic_DNA"/>
</dbReference>
<organism evidence="3 6">
    <name type="scientific">Bacillus subtilis</name>
    <dbReference type="NCBI Taxonomy" id="1423"/>
    <lineage>
        <taxon>Bacteria</taxon>
        <taxon>Bacillati</taxon>
        <taxon>Bacillota</taxon>
        <taxon>Bacilli</taxon>
        <taxon>Bacillales</taxon>
        <taxon>Bacillaceae</taxon>
        <taxon>Bacillus</taxon>
    </lineage>
</organism>
<dbReference type="SUPFAM" id="SSF53955">
    <property type="entry name" value="Lysozyme-like"/>
    <property type="match status" value="1"/>
</dbReference>
<dbReference type="CDD" id="cd16891">
    <property type="entry name" value="CwlT-like"/>
    <property type="match status" value="1"/>
</dbReference>
<dbReference type="EMBL" id="CP120576">
    <property type="protein sequence ID" value="WEY83503.1"/>
    <property type="molecule type" value="Genomic_DNA"/>
</dbReference>
<protein>
    <submittedName>
        <fullName evidence="4">Lysozyme family protein</fullName>
    </submittedName>
    <submittedName>
        <fullName evidence="3">Transposon-related lytic enzyme</fullName>
    </submittedName>
</protein>
<proteinExistence type="predicted"/>
<dbReference type="Proteomes" id="UP000665181">
    <property type="component" value="Unassembled WGS sequence"/>
</dbReference>
<feature type="transmembrane region" description="Helical" evidence="1">
    <location>
        <begin position="7"/>
        <end position="32"/>
    </location>
</feature>
<dbReference type="InterPro" id="IPR047194">
    <property type="entry name" value="CwlT-like_lysozyme"/>
</dbReference>
<gene>
    <name evidence="5" type="primary">yocA</name>
    <name evidence="4" type="ORF">J5227_15210</name>
    <name evidence="5" type="ORF">P5633_13885</name>
    <name evidence="3" type="ORF">SC09_Contig24orf00093</name>
</gene>
<reference evidence="3 6" key="1">
    <citation type="submission" date="2014-12" db="EMBL/GenBank/DDBJ databases">
        <title>Comparative genome analysis of Bacillus coagulans HM-08, Clostridium butyricum HM-68, Bacillus subtilis HM-66 and Bacillus licheniformis BL-09.</title>
        <authorList>
            <person name="Zhang H."/>
        </authorList>
    </citation>
    <scope>NUCLEOTIDE SEQUENCE [LARGE SCALE GENOMIC DNA]</scope>
    <source>
        <strain evidence="3 6">HM-66</strain>
    </source>
</reference>
<reference evidence="4" key="2">
    <citation type="submission" date="2021-03" db="EMBL/GenBank/DDBJ databases">
        <title>Isolation of Bacillus subtilis from fermented food sample.</title>
        <authorList>
            <person name="Lakshmanan V."/>
            <person name="Athira K."/>
            <person name="Rajagopal K."/>
        </authorList>
    </citation>
    <scope>NUCLEOTIDE SEQUENCE</scope>
    <source>
        <strain evidence="4">S1</strain>
    </source>
</reference>
<evidence type="ECO:0000256" key="1">
    <source>
        <dbReference type="SAM" id="Phobius"/>
    </source>
</evidence>
<evidence type="ECO:0000313" key="3">
    <source>
        <dbReference type="EMBL" id="KIU11201.1"/>
    </source>
</evidence>
<dbReference type="Gene3D" id="1.10.530.10">
    <property type="match status" value="1"/>
</dbReference>
<evidence type="ECO:0000313" key="6">
    <source>
        <dbReference type="Proteomes" id="UP000032247"/>
    </source>
</evidence>
<keyword evidence="1" id="KW-1133">Transmembrane helix</keyword>
<keyword evidence="1" id="KW-0812">Transmembrane</keyword>
<name>A0A0D1L639_BACIU</name>
<accession>A0A0D1L639</accession>
<dbReference type="PATRIC" id="fig|1423.134.peg.91"/>
<evidence type="ECO:0000259" key="2">
    <source>
        <dbReference type="Pfam" id="PF13702"/>
    </source>
</evidence>
<dbReference type="EMBL" id="JAGFPW010000014">
    <property type="protein sequence ID" value="MBO3795618.1"/>
    <property type="molecule type" value="Genomic_DNA"/>
</dbReference>
<reference evidence="5" key="3">
    <citation type="submission" date="2023-03" db="EMBL/GenBank/DDBJ databases">
        <title>Complete genome sequences of 52 Bacillus and Priestia strains isolated from West-African fermentations and 26 reference strains from the DSMZ collection.</title>
        <authorList>
            <person name="Wiedenbein E.S."/>
            <person name="Canoy T.S."/>
            <person name="Hui Y."/>
            <person name="Parkouda C."/>
            <person name="Dawende C."/>
            <person name="Ametefe E."/>
            <person name="Jespersen L."/>
            <person name="Nielsen D.S."/>
        </authorList>
    </citation>
    <scope>NUCLEOTIDE SEQUENCE</scope>
    <source>
        <strain evidence="5">PRO56</strain>
    </source>
</reference>
<evidence type="ECO:0000313" key="4">
    <source>
        <dbReference type="EMBL" id="MBO3795618.1"/>
    </source>
</evidence>
<feature type="domain" description="CwlT-like lysozyme" evidence="2">
    <location>
        <begin position="50"/>
        <end position="203"/>
    </location>
</feature>
<dbReference type="InterPro" id="IPR023346">
    <property type="entry name" value="Lysozyme-like_dom_sf"/>
</dbReference>
<dbReference type="AlphaFoldDB" id="A0A0D1L639"/>
<dbReference type="Pfam" id="PF13702">
    <property type="entry name" value="Lysozyme_like"/>
    <property type="match status" value="1"/>
</dbReference>
<dbReference type="FunFam" id="1.10.530.10:FF:000013">
    <property type="entry name" value="Pneumococcal vaccine antigen A"/>
    <property type="match status" value="1"/>
</dbReference>
<sequence>MKKKRKGCFAAAGFMMIFVFVIASFLLVLLFFNRDLVKKLPIDTKTIVLERLTDYKPLVEEELESQGLSNYTSLILGMMYQESKGKGNDPMQSSESLGLKRNEITDPQLSVKQGIKQFTLMYKTGKEKGVDLDTIIQSYNMGAGYIDFVAEHGGTHTEELAKQYSEQQVKKNPDLYTCGGNAKNFRYPYCYGDYTYAEKVKEKTKTVEESLQVATLETMESKAHE</sequence>
<evidence type="ECO:0000313" key="5">
    <source>
        <dbReference type="EMBL" id="WEY83503.1"/>
    </source>
</evidence>
<keyword evidence="1" id="KW-0472">Membrane</keyword>
<dbReference type="GO" id="GO:0016052">
    <property type="term" value="P:carbohydrate catabolic process"/>
    <property type="evidence" value="ECO:0007669"/>
    <property type="project" value="TreeGrafter"/>
</dbReference>
<dbReference type="Proteomes" id="UP000032247">
    <property type="component" value="Unassembled WGS sequence"/>
</dbReference>
<dbReference type="STRING" id="483913.AN935_10160"/>